<dbReference type="UniPathway" id="UPA00068">
    <property type="reaction ID" value="UER00108"/>
</dbReference>
<dbReference type="Proteomes" id="UP000266426">
    <property type="component" value="Unassembled WGS sequence"/>
</dbReference>
<feature type="domain" description="Semialdehyde dehydrogenase NAD-binding" evidence="6">
    <location>
        <begin position="3"/>
        <end position="147"/>
    </location>
</feature>
<dbReference type="SUPFAM" id="SSF51735">
    <property type="entry name" value="NAD(P)-binding Rossmann-fold domains"/>
    <property type="match status" value="1"/>
</dbReference>
<keyword evidence="2 5" id="KW-0028">Amino-acid biosynthesis</keyword>
<evidence type="ECO:0000256" key="3">
    <source>
        <dbReference type="ARBA" id="ARBA00022857"/>
    </source>
</evidence>
<dbReference type="InterPro" id="IPR058924">
    <property type="entry name" value="AGPR_dimerisation_dom"/>
</dbReference>
<evidence type="ECO:0000256" key="1">
    <source>
        <dbReference type="ARBA" id="ARBA00022571"/>
    </source>
</evidence>
<comment type="function">
    <text evidence="5">Catalyzes the NADPH-dependent reduction of N-acetyl-5-glutamyl phosphate to yield N-acetyl-L-glutamate 5-semialdehyde.</text>
</comment>
<evidence type="ECO:0000256" key="2">
    <source>
        <dbReference type="ARBA" id="ARBA00022605"/>
    </source>
</evidence>
<evidence type="ECO:0000256" key="5">
    <source>
        <dbReference type="HAMAP-Rule" id="MF_00150"/>
    </source>
</evidence>
<dbReference type="GO" id="GO:0070401">
    <property type="term" value="F:NADP+ binding"/>
    <property type="evidence" value="ECO:0007669"/>
    <property type="project" value="InterPro"/>
</dbReference>
<evidence type="ECO:0000313" key="8">
    <source>
        <dbReference type="Proteomes" id="UP000266426"/>
    </source>
</evidence>
<reference evidence="7 8" key="1">
    <citation type="journal article" date="2017" name="ISME J.">
        <title>Energy and carbon metabolisms in a deep terrestrial subsurface fluid microbial community.</title>
        <authorList>
            <person name="Momper L."/>
            <person name="Jungbluth S.P."/>
            <person name="Lee M.D."/>
            <person name="Amend J.P."/>
        </authorList>
    </citation>
    <scope>NUCLEOTIDE SEQUENCE [LARGE SCALE GENOMIC DNA]</scope>
    <source>
        <strain evidence="7">SURF_26</strain>
    </source>
</reference>
<name>A0A3A4R1E4_9BACT</name>
<dbReference type="HAMAP" id="MF_00150">
    <property type="entry name" value="ArgC_type1"/>
    <property type="match status" value="1"/>
</dbReference>
<dbReference type="EMBL" id="QZJZ01000069">
    <property type="protein sequence ID" value="RJP58256.1"/>
    <property type="molecule type" value="Genomic_DNA"/>
</dbReference>
<dbReference type="CDD" id="cd23934">
    <property type="entry name" value="AGPR_1_C"/>
    <property type="match status" value="1"/>
</dbReference>
<dbReference type="Gene3D" id="3.40.50.720">
    <property type="entry name" value="NAD(P)-binding Rossmann-like Domain"/>
    <property type="match status" value="1"/>
</dbReference>
<dbReference type="PANTHER" id="PTHR32338">
    <property type="entry name" value="N-ACETYL-GAMMA-GLUTAMYL-PHOSPHATE REDUCTASE, CHLOROPLASTIC-RELATED-RELATED"/>
    <property type="match status" value="1"/>
</dbReference>
<dbReference type="GO" id="GO:0005737">
    <property type="term" value="C:cytoplasm"/>
    <property type="evidence" value="ECO:0007669"/>
    <property type="project" value="UniProtKB-SubCell"/>
</dbReference>
<dbReference type="SMART" id="SM00859">
    <property type="entry name" value="Semialdhyde_dh"/>
    <property type="match status" value="1"/>
</dbReference>
<dbReference type="GO" id="GO:0006526">
    <property type="term" value="P:L-arginine biosynthetic process"/>
    <property type="evidence" value="ECO:0007669"/>
    <property type="project" value="UniProtKB-UniRule"/>
</dbReference>
<dbReference type="AlphaFoldDB" id="A0A3A4R1E4"/>
<sequence>MIRAKIVGPGGYGGCGLLEIFARHPEVEVTGVIGVSDVGSQLSETVPHLADFYDLTIKSTDDPSNTENVDVVFFSTPDGVGMKGASQYVDKGIKLIDFSGDFRFTKSDEYALYAQALKRDTAHASPDLLPKTCYGVSELHRKEIKKAQIVGNPGCFAISCILGLAPAAKSTLFEDDTIICDCKTGVSGAGKKPSPTFHYPARYENMNAYKLTGHQHVYEIKRELSALCGHEVALMFTPQVIPLCRGIMSTLYVRLKPGVTEKAVWDAYHDMYDGEPFIKLFTPDQALSSAVVKGTNNCYLTIKVDKPNNRLLVISYIDNLMKGQAGSAVQNMNIMFGLPETSGLDFPGMYP</sequence>
<organism evidence="7 8">
    <name type="scientific">Candidatus Auribacter fodinae</name>
    <dbReference type="NCBI Taxonomy" id="2093366"/>
    <lineage>
        <taxon>Bacteria</taxon>
        <taxon>Pseudomonadati</taxon>
        <taxon>Candidatus Auribacterota</taxon>
        <taxon>Candidatus Auribacteria</taxon>
        <taxon>Candidatus Auribacterales</taxon>
        <taxon>Candidatus Auribacteraceae</taxon>
        <taxon>Candidatus Auribacter</taxon>
    </lineage>
</organism>
<comment type="pathway">
    <text evidence="5">Amino-acid biosynthesis; L-arginine biosynthesis; N(2)-acetyl-L-ornithine from L-glutamate: step 3/4.</text>
</comment>
<protein>
    <recommendedName>
        <fullName evidence="5">N-acetyl-gamma-glutamyl-phosphate reductase</fullName>
        <shortName evidence="5">AGPR</shortName>
        <ecNumber evidence="5">1.2.1.38</ecNumber>
    </recommendedName>
    <alternativeName>
        <fullName evidence="5">N-acetyl-glutamate semialdehyde dehydrogenase</fullName>
        <shortName evidence="5">NAGSA dehydrogenase</shortName>
    </alternativeName>
</protein>
<comment type="catalytic activity">
    <reaction evidence="5">
        <text>N-acetyl-L-glutamate 5-semialdehyde + phosphate + NADP(+) = N-acetyl-L-glutamyl 5-phosphate + NADPH + H(+)</text>
        <dbReference type="Rhea" id="RHEA:21588"/>
        <dbReference type="ChEBI" id="CHEBI:15378"/>
        <dbReference type="ChEBI" id="CHEBI:29123"/>
        <dbReference type="ChEBI" id="CHEBI:43474"/>
        <dbReference type="ChEBI" id="CHEBI:57783"/>
        <dbReference type="ChEBI" id="CHEBI:57936"/>
        <dbReference type="ChEBI" id="CHEBI:58349"/>
        <dbReference type="EC" id="1.2.1.38"/>
    </reaction>
</comment>
<gene>
    <name evidence="5 7" type="primary">argC</name>
    <name evidence="7" type="ORF">C4541_08400</name>
</gene>
<dbReference type="Pfam" id="PF01118">
    <property type="entry name" value="Semialdhyde_dh"/>
    <property type="match status" value="1"/>
</dbReference>
<dbReference type="NCBIfam" id="TIGR01850">
    <property type="entry name" value="argC"/>
    <property type="match status" value="1"/>
</dbReference>
<comment type="subcellular location">
    <subcellularLocation>
        <location evidence="5">Cytoplasm</location>
    </subcellularLocation>
</comment>
<dbReference type="GO" id="GO:0003942">
    <property type="term" value="F:N-acetyl-gamma-glutamyl-phosphate reductase activity"/>
    <property type="evidence" value="ECO:0007669"/>
    <property type="project" value="UniProtKB-UniRule"/>
</dbReference>
<keyword evidence="5" id="KW-0963">Cytoplasm</keyword>
<evidence type="ECO:0000256" key="4">
    <source>
        <dbReference type="ARBA" id="ARBA00023002"/>
    </source>
</evidence>
<evidence type="ECO:0000259" key="6">
    <source>
        <dbReference type="SMART" id="SM00859"/>
    </source>
</evidence>
<proteinExistence type="inferred from homology"/>
<dbReference type="Gene3D" id="3.30.360.10">
    <property type="entry name" value="Dihydrodipicolinate Reductase, domain 2"/>
    <property type="match status" value="1"/>
</dbReference>
<dbReference type="InterPro" id="IPR050085">
    <property type="entry name" value="AGPR"/>
</dbReference>
<comment type="similarity">
    <text evidence="5">Belongs to the NAGSA dehydrogenase family. Type 1 subfamily.</text>
</comment>
<dbReference type="EC" id="1.2.1.38" evidence="5"/>
<comment type="caution">
    <text evidence="7">The sequence shown here is derived from an EMBL/GenBank/DDBJ whole genome shotgun (WGS) entry which is preliminary data.</text>
</comment>
<feature type="active site" evidence="5">
    <location>
        <position position="155"/>
    </location>
</feature>
<dbReference type="CDD" id="cd17895">
    <property type="entry name" value="AGPR_1_N"/>
    <property type="match status" value="1"/>
</dbReference>
<evidence type="ECO:0000313" key="7">
    <source>
        <dbReference type="EMBL" id="RJP58256.1"/>
    </source>
</evidence>
<dbReference type="PANTHER" id="PTHR32338:SF10">
    <property type="entry name" value="N-ACETYL-GAMMA-GLUTAMYL-PHOSPHATE REDUCTASE, CHLOROPLASTIC-RELATED"/>
    <property type="match status" value="1"/>
</dbReference>
<dbReference type="Pfam" id="PF22698">
    <property type="entry name" value="Semialdhyde_dhC_1"/>
    <property type="match status" value="1"/>
</dbReference>
<keyword evidence="1 5" id="KW-0055">Arginine biosynthesis</keyword>
<dbReference type="InterPro" id="IPR000706">
    <property type="entry name" value="AGPR_type-1"/>
</dbReference>
<dbReference type="GO" id="GO:0051287">
    <property type="term" value="F:NAD binding"/>
    <property type="evidence" value="ECO:0007669"/>
    <property type="project" value="InterPro"/>
</dbReference>
<dbReference type="InterPro" id="IPR036291">
    <property type="entry name" value="NAD(P)-bd_dom_sf"/>
</dbReference>
<dbReference type="SUPFAM" id="SSF55347">
    <property type="entry name" value="Glyceraldehyde-3-phosphate dehydrogenase-like, C-terminal domain"/>
    <property type="match status" value="1"/>
</dbReference>
<keyword evidence="4 5" id="KW-0560">Oxidoreductase</keyword>
<dbReference type="InterPro" id="IPR000534">
    <property type="entry name" value="Semialdehyde_DH_NAD-bd"/>
</dbReference>
<accession>A0A3A4R1E4</accession>
<keyword evidence="3 5" id="KW-0521">NADP</keyword>